<dbReference type="InterPro" id="IPR001610">
    <property type="entry name" value="PAC"/>
</dbReference>
<dbReference type="PROSITE" id="PS50113">
    <property type="entry name" value="PAC"/>
    <property type="match status" value="1"/>
</dbReference>
<name>D1CE67_THET1</name>
<dbReference type="Proteomes" id="UP000000323">
    <property type="component" value="Chromosome 1"/>
</dbReference>
<evidence type="ECO:0000313" key="11">
    <source>
        <dbReference type="EMBL" id="ACZ41223.1"/>
    </source>
</evidence>
<dbReference type="GO" id="GO:0000155">
    <property type="term" value="F:phosphorelay sensor kinase activity"/>
    <property type="evidence" value="ECO:0007669"/>
    <property type="project" value="InterPro"/>
</dbReference>
<keyword evidence="12" id="KW-1185">Reference proteome</keyword>
<dbReference type="SMART" id="SM00387">
    <property type="entry name" value="HATPase_c"/>
    <property type="match status" value="1"/>
</dbReference>
<dbReference type="HOGENOM" id="CLU_371692_0_0_0"/>
<dbReference type="PANTHER" id="PTHR24421:SF10">
    <property type="entry name" value="NITRATE_NITRITE SENSOR PROTEIN NARQ"/>
    <property type="match status" value="1"/>
</dbReference>
<dbReference type="eggNOG" id="COG3284">
    <property type="taxonomic scope" value="Bacteria"/>
</dbReference>
<accession>D1CE67</accession>
<dbReference type="OrthoDB" id="9781904at2"/>
<dbReference type="CDD" id="cd00130">
    <property type="entry name" value="PAS"/>
    <property type="match status" value="1"/>
</dbReference>
<dbReference type="InterPro" id="IPR029016">
    <property type="entry name" value="GAF-like_dom_sf"/>
</dbReference>
<organism evidence="11 12">
    <name type="scientific">Thermobaculum terrenum (strain ATCC BAA-798 / CCMEE 7001 / YNP1)</name>
    <dbReference type="NCBI Taxonomy" id="525904"/>
    <lineage>
        <taxon>Bacteria</taxon>
        <taxon>Bacillati</taxon>
        <taxon>Chloroflexota</taxon>
        <taxon>Chloroflexia</taxon>
        <taxon>Candidatus Thermobaculales</taxon>
        <taxon>Candidatus Thermobaculaceae</taxon>
        <taxon>Thermobaculum</taxon>
    </lineage>
</organism>
<dbReference type="Gene3D" id="1.20.5.1930">
    <property type="match status" value="1"/>
</dbReference>
<dbReference type="eggNOG" id="COG2203">
    <property type="taxonomic scope" value="Bacteria"/>
</dbReference>
<dbReference type="InterPro" id="IPR003594">
    <property type="entry name" value="HATPase_dom"/>
</dbReference>
<dbReference type="Pfam" id="PF07730">
    <property type="entry name" value="HisKA_3"/>
    <property type="match status" value="1"/>
</dbReference>
<dbReference type="PANTHER" id="PTHR24421">
    <property type="entry name" value="NITRATE/NITRITE SENSOR PROTEIN NARX-RELATED"/>
    <property type="match status" value="1"/>
</dbReference>
<evidence type="ECO:0000259" key="10">
    <source>
        <dbReference type="PROSITE" id="PS50113"/>
    </source>
</evidence>
<dbReference type="InterPro" id="IPR003018">
    <property type="entry name" value="GAF"/>
</dbReference>
<protein>
    <recommendedName>
        <fullName evidence="2">histidine kinase</fullName>
        <ecNumber evidence="2">2.7.13.3</ecNumber>
    </recommendedName>
</protein>
<keyword evidence="3" id="KW-0597">Phosphoprotein</keyword>
<dbReference type="InterPro" id="IPR000700">
    <property type="entry name" value="PAS-assoc_C"/>
</dbReference>
<evidence type="ECO:0000256" key="5">
    <source>
        <dbReference type="ARBA" id="ARBA00022741"/>
    </source>
</evidence>
<dbReference type="Gene3D" id="3.30.565.10">
    <property type="entry name" value="Histidine kinase-like ATPase, C-terminal domain"/>
    <property type="match status" value="1"/>
</dbReference>
<keyword evidence="5" id="KW-0547">Nucleotide-binding</keyword>
<evidence type="ECO:0000256" key="2">
    <source>
        <dbReference type="ARBA" id="ARBA00012438"/>
    </source>
</evidence>
<dbReference type="InterPro" id="IPR011712">
    <property type="entry name" value="Sig_transdc_His_kin_sub3_dim/P"/>
</dbReference>
<dbReference type="SUPFAM" id="SSF55785">
    <property type="entry name" value="PYP-like sensor domain (PAS domain)"/>
    <property type="match status" value="1"/>
</dbReference>
<dbReference type="PROSITE" id="PS50112">
    <property type="entry name" value="PAS"/>
    <property type="match status" value="1"/>
</dbReference>
<dbReference type="NCBIfam" id="TIGR00229">
    <property type="entry name" value="sensory_box"/>
    <property type="match status" value="1"/>
</dbReference>
<dbReference type="SUPFAM" id="SSF55781">
    <property type="entry name" value="GAF domain-like"/>
    <property type="match status" value="2"/>
</dbReference>
<dbReference type="STRING" id="525904.Tter_0301"/>
<sequence>MDRRFARVRVQEPLEKPPPDFRTVDQTTQKIFTLNAIAAAISREADLDKVFYLALDWILEVTGADAGTVFLRDEETGDLVRVVSRGISNLFLTEQERHSYGIGLASRVIRAESPIVLDNVARSSMISPSSYGDVVKSCVGIPLRSDNKVVGVLNIFSKQVNKFEPADIELLTSIGNQIGVAVAKAKLSSTVTQSREQLQEKMRQLQELLKISATFRANAPLEKVLNAICNAISSALGFRLVELSLLDPTTGMMVPAAFAGFSEEEQQELRSFVRPPSFYERIMHPRFQISNSYFISHKEDIEQTLGMQWAFLPNINDEERGPDEWHQKDALAVPIYDRDGNLTGLVFVDDPIDRKVPSLEKIQVLEMFVQQAGLAVENARLLSDLQKSEAQYRLVTENASDLIFLLNPDGSISFASSSAKAILGYQPDELLGKMFADLISPQSKRITPECLINPSTADELSIRCEIEAIRKDGNSVFLEISCTPVFENGVFRGEQGTARDITEKKRMEREIARRQRQLRRSQKREEQLSGYAAAVIAAQEEERRRIARDLHDDTAQALIALSRRIDSLREDLGDLPEAAQRKIEDLKALTDQTLASVRRFSRDLRPSILDDLGLVPALEWLVSENAKRYKITTRLKIQGEERRLQPEVELALFRIAQEALNNTAKHSQATGAAVELTFGDTWCRLTVSDNGIGFQTPPNISELADRGRMGVMGMYERANLLGGNLYVRTAPGQGTRITVTVPLIESSL</sequence>
<evidence type="ECO:0000313" key="12">
    <source>
        <dbReference type="Proteomes" id="UP000000323"/>
    </source>
</evidence>
<dbReference type="InterPro" id="IPR050482">
    <property type="entry name" value="Sensor_HK_TwoCompSys"/>
</dbReference>
<comment type="catalytic activity">
    <reaction evidence="1">
        <text>ATP + protein L-histidine = ADP + protein N-phospho-L-histidine.</text>
        <dbReference type="EC" id="2.7.13.3"/>
    </reaction>
</comment>
<evidence type="ECO:0000259" key="9">
    <source>
        <dbReference type="PROSITE" id="PS50112"/>
    </source>
</evidence>
<dbReference type="EMBL" id="CP001825">
    <property type="protein sequence ID" value="ACZ41223.1"/>
    <property type="molecule type" value="Genomic_DNA"/>
</dbReference>
<dbReference type="Gene3D" id="3.30.450.40">
    <property type="match status" value="2"/>
</dbReference>
<evidence type="ECO:0000256" key="8">
    <source>
        <dbReference type="ARBA" id="ARBA00023012"/>
    </source>
</evidence>
<dbReference type="InterPro" id="IPR000014">
    <property type="entry name" value="PAS"/>
</dbReference>
<dbReference type="SMART" id="SM00086">
    <property type="entry name" value="PAC"/>
    <property type="match status" value="1"/>
</dbReference>
<keyword evidence="6 11" id="KW-0418">Kinase</keyword>
<dbReference type="KEGG" id="ttr:Tter_0301"/>
<dbReference type="GO" id="GO:0016020">
    <property type="term" value="C:membrane"/>
    <property type="evidence" value="ECO:0007669"/>
    <property type="project" value="InterPro"/>
</dbReference>
<evidence type="ECO:0000256" key="7">
    <source>
        <dbReference type="ARBA" id="ARBA00022840"/>
    </source>
</evidence>
<dbReference type="EC" id="2.7.13.3" evidence="2"/>
<dbReference type="CDD" id="cd16917">
    <property type="entry name" value="HATPase_UhpB-NarQ-NarX-like"/>
    <property type="match status" value="1"/>
</dbReference>
<dbReference type="Pfam" id="PF13426">
    <property type="entry name" value="PAS_9"/>
    <property type="match status" value="1"/>
</dbReference>
<dbReference type="GO" id="GO:0046983">
    <property type="term" value="F:protein dimerization activity"/>
    <property type="evidence" value="ECO:0007669"/>
    <property type="project" value="InterPro"/>
</dbReference>
<gene>
    <name evidence="11" type="ordered locus">Tter_0301</name>
</gene>
<dbReference type="Gene3D" id="3.30.450.20">
    <property type="entry name" value="PAS domain"/>
    <property type="match status" value="1"/>
</dbReference>
<keyword evidence="8" id="KW-0902">Two-component regulatory system</keyword>
<dbReference type="RefSeq" id="WP_012874258.1">
    <property type="nucleotide sequence ID" value="NC_013525.1"/>
</dbReference>
<evidence type="ECO:0000256" key="3">
    <source>
        <dbReference type="ARBA" id="ARBA00022553"/>
    </source>
</evidence>
<reference evidence="12" key="1">
    <citation type="journal article" date="2010" name="Stand. Genomic Sci.">
        <title>Complete genome sequence of 'Thermobaculum terrenum' type strain (YNP1).</title>
        <authorList>
            <person name="Kiss H."/>
            <person name="Cleland D."/>
            <person name="Lapidus A."/>
            <person name="Lucas S."/>
            <person name="Glavina Del Rio T."/>
            <person name="Nolan M."/>
            <person name="Tice H."/>
            <person name="Han C."/>
            <person name="Goodwin L."/>
            <person name="Pitluck S."/>
            <person name="Liolios K."/>
            <person name="Ivanova N."/>
            <person name="Mavromatis K."/>
            <person name="Ovchinnikova G."/>
            <person name="Pati A."/>
            <person name="Chen A."/>
            <person name="Palaniappan K."/>
            <person name="Land M."/>
            <person name="Hauser L."/>
            <person name="Chang Y."/>
            <person name="Jeffries C."/>
            <person name="Lu M."/>
            <person name="Brettin T."/>
            <person name="Detter J."/>
            <person name="Goker M."/>
            <person name="Tindall B."/>
            <person name="Beck B."/>
            <person name="McDermott T."/>
            <person name="Woyke T."/>
            <person name="Bristow J."/>
            <person name="Eisen J."/>
            <person name="Markowitz V."/>
            <person name="Hugenholtz P."/>
            <person name="Kyrpides N."/>
            <person name="Klenk H."/>
            <person name="Cheng J."/>
        </authorList>
    </citation>
    <scope>NUCLEOTIDE SEQUENCE [LARGE SCALE GENOMIC DNA]</scope>
    <source>
        <strain evidence="12">ATCC BAA-798 / YNP1</strain>
    </source>
</reference>
<dbReference type="SMART" id="SM00091">
    <property type="entry name" value="PAS"/>
    <property type="match status" value="1"/>
</dbReference>
<feature type="domain" description="PAS" evidence="9">
    <location>
        <begin position="388"/>
        <end position="444"/>
    </location>
</feature>
<dbReference type="SUPFAM" id="SSF55874">
    <property type="entry name" value="ATPase domain of HSP90 chaperone/DNA topoisomerase II/histidine kinase"/>
    <property type="match status" value="1"/>
</dbReference>
<dbReference type="InterPro" id="IPR036890">
    <property type="entry name" value="HATPase_C_sf"/>
</dbReference>
<dbReference type="Pfam" id="PF13185">
    <property type="entry name" value="GAF_2"/>
    <property type="match status" value="1"/>
</dbReference>
<keyword evidence="4" id="KW-0808">Transferase</keyword>
<dbReference type="Pfam" id="PF02518">
    <property type="entry name" value="HATPase_c"/>
    <property type="match status" value="1"/>
</dbReference>
<evidence type="ECO:0000256" key="6">
    <source>
        <dbReference type="ARBA" id="ARBA00022777"/>
    </source>
</evidence>
<keyword evidence="7" id="KW-0067">ATP-binding</keyword>
<evidence type="ECO:0000256" key="1">
    <source>
        <dbReference type="ARBA" id="ARBA00000085"/>
    </source>
</evidence>
<dbReference type="SMART" id="SM00065">
    <property type="entry name" value="GAF"/>
    <property type="match status" value="2"/>
</dbReference>
<dbReference type="eggNOG" id="COG4585">
    <property type="taxonomic scope" value="Bacteria"/>
</dbReference>
<dbReference type="AlphaFoldDB" id="D1CE67"/>
<dbReference type="GO" id="GO:0005524">
    <property type="term" value="F:ATP binding"/>
    <property type="evidence" value="ECO:0007669"/>
    <property type="project" value="UniProtKB-KW"/>
</dbReference>
<feature type="domain" description="PAC" evidence="10">
    <location>
        <begin position="462"/>
        <end position="513"/>
    </location>
</feature>
<evidence type="ECO:0000256" key="4">
    <source>
        <dbReference type="ARBA" id="ARBA00022679"/>
    </source>
</evidence>
<dbReference type="InterPro" id="IPR035965">
    <property type="entry name" value="PAS-like_dom_sf"/>
</dbReference>
<proteinExistence type="predicted"/>